<feature type="compositionally biased region" description="Polar residues" evidence="1">
    <location>
        <begin position="86"/>
        <end position="100"/>
    </location>
</feature>
<feature type="region of interest" description="Disordered" evidence="1">
    <location>
        <begin position="52"/>
        <end position="229"/>
    </location>
</feature>
<organism evidence="2 3">
    <name type="scientific">Pleurodeles waltl</name>
    <name type="common">Iberian ribbed newt</name>
    <dbReference type="NCBI Taxonomy" id="8319"/>
    <lineage>
        <taxon>Eukaryota</taxon>
        <taxon>Metazoa</taxon>
        <taxon>Chordata</taxon>
        <taxon>Craniata</taxon>
        <taxon>Vertebrata</taxon>
        <taxon>Euteleostomi</taxon>
        <taxon>Amphibia</taxon>
        <taxon>Batrachia</taxon>
        <taxon>Caudata</taxon>
        <taxon>Salamandroidea</taxon>
        <taxon>Salamandridae</taxon>
        <taxon>Pleurodelinae</taxon>
        <taxon>Pleurodeles</taxon>
    </lineage>
</organism>
<sequence length="246" mass="26111">MWLLGGRTQWPLLHPVQAGWAVRLHAPRPQSNRHLPIPFRTQLRGTVHPIVSAGSPVQRGTGGGRECFSTSRPKPSQENKEGVPQASPTGTSWAPIQPSSFFFRAPALEPPAGAGPHRVSPLLGSAPTPCGPHLGGAARSRGAAPGNTERDQPWPPAASRRPPRPGPCRISTASPPGGVPAVGAFPQSPTWRSVHARNTRQCGELQPQPPQVRPEEREPRNAATHGCSGAPAVRALLGVPWVRERG</sequence>
<evidence type="ECO:0000256" key="1">
    <source>
        <dbReference type="SAM" id="MobiDB-lite"/>
    </source>
</evidence>
<evidence type="ECO:0000313" key="2">
    <source>
        <dbReference type="EMBL" id="KAJ1115336.1"/>
    </source>
</evidence>
<keyword evidence="3" id="KW-1185">Reference proteome</keyword>
<gene>
    <name evidence="2" type="ORF">NDU88_003560</name>
</gene>
<comment type="caution">
    <text evidence="2">The sequence shown here is derived from an EMBL/GenBank/DDBJ whole genome shotgun (WGS) entry which is preliminary data.</text>
</comment>
<feature type="compositionally biased region" description="Low complexity" evidence="1">
    <location>
        <begin position="105"/>
        <end position="116"/>
    </location>
</feature>
<dbReference type="AlphaFoldDB" id="A0AAV7NH98"/>
<feature type="compositionally biased region" description="Low complexity" evidence="1">
    <location>
        <begin position="175"/>
        <end position="184"/>
    </location>
</feature>
<accession>A0AAV7NH98</accession>
<feature type="compositionally biased region" description="Low complexity" evidence="1">
    <location>
        <begin position="135"/>
        <end position="146"/>
    </location>
</feature>
<dbReference type="EMBL" id="JANPWB010000012">
    <property type="protein sequence ID" value="KAJ1115336.1"/>
    <property type="molecule type" value="Genomic_DNA"/>
</dbReference>
<proteinExistence type="predicted"/>
<name>A0AAV7NH98_PLEWA</name>
<reference evidence="2" key="1">
    <citation type="journal article" date="2022" name="bioRxiv">
        <title>Sequencing and chromosome-scale assembly of the giantPleurodeles waltlgenome.</title>
        <authorList>
            <person name="Brown T."/>
            <person name="Elewa A."/>
            <person name="Iarovenko S."/>
            <person name="Subramanian E."/>
            <person name="Araus A.J."/>
            <person name="Petzold A."/>
            <person name="Susuki M."/>
            <person name="Suzuki K.-i.T."/>
            <person name="Hayashi T."/>
            <person name="Toyoda A."/>
            <person name="Oliveira C."/>
            <person name="Osipova E."/>
            <person name="Leigh N.D."/>
            <person name="Simon A."/>
            <person name="Yun M.H."/>
        </authorList>
    </citation>
    <scope>NUCLEOTIDE SEQUENCE</scope>
    <source>
        <strain evidence="2">20211129_DDA</strain>
        <tissue evidence="2">Liver</tissue>
    </source>
</reference>
<evidence type="ECO:0000313" key="3">
    <source>
        <dbReference type="Proteomes" id="UP001066276"/>
    </source>
</evidence>
<dbReference type="Proteomes" id="UP001066276">
    <property type="component" value="Chromosome 8"/>
</dbReference>
<protein>
    <submittedName>
        <fullName evidence="2">Uncharacterized protein</fullName>
    </submittedName>
</protein>